<dbReference type="EMBL" id="BAABJQ010000008">
    <property type="protein sequence ID" value="GAA5186084.1"/>
    <property type="molecule type" value="Genomic_DNA"/>
</dbReference>
<dbReference type="InterPro" id="IPR039422">
    <property type="entry name" value="MarR/SlyA-like"/>
</dbReference>
<feature type="domain" description="HTH marR-type" evidence="1">
    <location>
        <begin position="1"/>
        <end position="109"/>
    </location>
</feature>
<reference evidence="3" key="1">
    <citation type="journal article" date="2019" name="Int. J. Syst. Evol. Microbiol.">
        <title>The Global Catalogue of Microorganisms (GCM) 10K type strain sequencing project: providing services to taxonomists for standard genome sequencing and annotation.</title>
        <authorList>
            <consortium name="The Broad Institute Genomics Platform"/>
            <consortium name="The Broad Institute Genome Sequencing Center for Infectious Disease"/>
            <person name="Wu L."/>
            <person name="Ma J."/>
        </authorList>
    </citation>
    <scope>NUCLEOTIDE SEQUENCE [LARGE SCALE GENOMIC DNA]</scope>
    <source>
        <strain evidence="3">JCM 18304</strain>
    </source>
</reference>
<comment type="caution">
    <text evidence="2">The sequence shown here is derived from an EMBL/GenBank/DDBJ whole genome shotgun (WGS) entry which is preliminary data.</text>
</comment>
<dbReference type="SMART" id="SM00347">
    <property type="entry name" value="HTH_MARR"/>
    <property type="match status" value="1"/>
</dbReference>
<evidence type="ECO:0000313" key="2">
    <source>
        <dbReference type="EMBL" id="GAA5186084.1"/>
    </source>
</evidence>
<evidence type="ECO:0000313" key="3">
    <source>
        <dbReference type="Proteomes" id="UP001501570"/>
    </source>
</evidence>
<dbReference type="PANTHER" id="PTHR33164:SF43">
    <property type="entry name" value="HTH-TYPE TRANSCRIPTIONAL REPRESSOR YETL"/>
    <property type="match status" value="1"/>
</dbReference>
<dbReference type="InterPro" id="IPR036388">
    <property type="entry name" value="WH-like_DNA-bd_sf"/>
</dbReference>
<accession>A0ABP9RS28</accession>
<sequence>MAGGSSRGYRILAVAAGDGLGTQLAIANQVGVDRTVMTYLLDDLGRAGLIERRPDPADRRVRRIAVTDKGRELLVELNRRLCRTENDCSPPLDEPERTTFRALLWRLATDVTVRGG</sequence>
<organism evidence="2 3">
    <name type="scientific">Rugosimonospora acidiphila</name>
    <dbReference type="NCBI Taxonomy" id="556531"/>
    <lineage>
        <taxon>Bacteria</taxon>
        <taxon>Bacillati</taxon>
        <taxon>Actinomycetota</taxon>
        <taxon>Actinomycetes</taxon>
        <taxon>Micromonosporales</taxon>
        <taxon>Micromonosporaceae</taxon>
        <taxon>Rugosimonospora</taxon>
    </lineage>
</organism>
<proteinExistence type="predicted"/>
<dbReference type="RefSeq" id="WP_345630277.1">
    <property type="nucleotide sequence ID" value="NZ_BAABJQ010000008.1"/>
</dbReference>
<gene>
    <name evidence="2" type="ORF">GCM10023322_31550</name>
</gene>
<dbReference type="InterPro" id="IPR000835">
    <property type="entry name" value="HTH_MarR-typ"/>
</dbReference>
<dbReference type="PROSITE" id="PS50995">
    <property type="entry name" value="HTH_MARR_2"/>
    <property type="match status" value="1"/>
</dbReference>
<keyword evidence="3" id="KW-1185">Reference proteome</keyword>
<dbReference type="SUPFAM" id="SSF46785">
    <property type="entry name" value="Winged helix' DNA-binding domain"/>
    <property type="match status" value="1"/>
</dbReference>
<dbReference type="InterPro" id="IPR036390">
    <property type="entry name" value="WH_DNA-bd_sf"/>
</dbReference>
<dbReference type="Proteomes" id="UP001501570">
    <property type="component" value="Unassembled WGS sequence"/>
</dbReference>
<dbReference type="PANTHER" id="PTHR33164">
    <property type="entry name" value="TRANSCRIPTIONAL REGULATOR, MARR FAMILY"/>
    <property type="match status" value="1"/>
</dbReference>
<protein>
    <recommendedName>
        <fullName evidence="1">HTH marR-type domain-containing protein</fullName>
    </recommendedName>
</protein>
<dbReference type="Gene3D" id="1.10.10.10">
    <property type="entry name" value="Winged helix-like DNA-binding domain superfamily/Winged helix DNA-binding domain"/>
    <property type="match status" value="1"/>
</dbReference>
<name>A0ABP9RS28_9ACTN</name>
<evidence type="ECO:0000259" key="1">
    <source>
        <dbReference type="PROSITE" id="PS50995"/>
    </source>
</evidence>
<dbReference type="Pfam" id="PF01047">
    <property type="entry name" value="MarR"/>
    <property type="match status" value="1"/>
</dbReference>
<dbReference type="PRINTS" id="PR00598">
    <property type="entry name" value="HTHMARR"/>
</dbReference>